<dbReference type="OrthoDB" id="1180172at2759"/>
<gene>
    <name evidence="6" type="ORF">PanWU01x14_316360</name>
</gene>
<dbReference type="STRING" id="3476.A0A2P5AN20"/>
<evidence type="ECO:0000256" key="3">
    <source>
        <dbReference type="ARBA" id="ARBA00022729"/>
    </source>
</evidence>
<name>A0A2P5AN20_PARAD</name>
<dbReference type="Gene3D" id="3.80.10.10">
    <property type="entry name" value="Ribonuclease Inhibitor"/>
    <property type="match status" value="1"/>
</dbReference>
<reference evidence="7" key="1">
    <citation type="submission" date="2016-06" db="EMBL/GenBank/DDBJ databases">
        <title>Parallel loss of symbiosis genes in relatives of nitrogen-fixing non-legume Parasponia.</title>
        <authorList>
            <person name="Van Velzen R."/>
            <person name="Holmer R."/>
            <person name="Bu F."/>
            <person name="Rutten L."/>
            <person name="Van Zeijl A."/>
            <person name="Liu W."/>
            <person name="Santuari L."/>
            <person name="Cao Q."/>
            <person name="Sharma T."/>
            <person name="Shen D."/>
            <person name="Roswanjaya Y."/>
            <person name="Wardhani T."/>
            <person name="Kalhor M.S."/>
            <person name="Jansen J."/>
            <person name="Van den Hoogen J."/>
            <person name="Gungor B."/>
            <person name="Hartog M."/>
            <person name="Hontelez J."/>
            <person name="Verver J."/>
            <person name="Yang W.-C."/>
            <person name="Schijlen E."/>
            <person name="Repin R."/>
            <person name="Schilthuizen M."/>
            <person name="Schranz E."/>
            <person name="Heidstra R."/>
            <person name="Miyata K."/>
            <person name="Fedorova E."/>
            <person name="Kohlen W."/>
            <person name="Bisseling T."/>
            <person name="Smit S."/>
            <person name="Geurts R."/>
        </authorList>
    </citation>
    <scope>NUCLEOTIDE SEQUENCE [LARGE SCALE GENOMIC DNA]</scope>
    <source>
        <strain evidence="7">cv. WU1-14</strain>
    </source>
</reference>
<accession>A0A2P5AN20</accession>
<evidence type="ECO:0000313" key="7">
    <source>
        <dbReference type="Proteomes" id="UP000237105"/>
    </source>
</evidence>
<dbReference type="Proteomes" id="UP000237105">
    <property type="component" value="Unassembled WGS sequence"/>
</dbReference>
<dbReference type="Pfam" id="PF00560">
    <property type="entry name" value="LRR_1"/>
    <property type="match status" value="3"/>
</dbReference>
<dbReference type="InterPro" id="IPR032675">
    <property type="entry name" value="LRR_dom_sf"/>
</dbReference>
<dbReference type="PANTHER" id="PTHR48053:SF71">
    <property type="entry name" value="LEUCINE RICH REPEAT FAMILY PROTEIN, EXPRESSED"/>
    <property type="match status" value="1"/>
</dbReference>
<dbReference type="SUPFAM" id="SSF52058">
    <property type="entry name" value="L domain-like"/>
    <property type="match status" value="1"/>
</dbReference>
<dbReference type="PANTHER" id="PTHR48053">
    <property type="entry name" value="LEUCINE RICH REPEAT FAMILY PROTEIN, EXPRESSED"/>
    <property type="match status" value="1"/>
</dbReference>
<dbReference type="AlphaFoldDB" id="A0A2P5AN20"/>
<comment type="subcellular location">
    <subcellularLocation>
        <location evidence="1">Membrane</location>
        <topology evidence="1">Single-pass type I membrane protein</topology>
    </subcellularLocation>
</comment>
<evidence type="ECO:0000313" key="6">
    <source>
        <dbReference type="EMBL" id="PON37956.1"/>
    </source>
</evidence>
<dbReference type="GO" id="GO:0016020">
    <property type="term" value="C:membrane"/>
    <property type="evidence" value="ECO:0007669"/>
    <property type="project" value="UniProtKB-SubCell"/>
</dbReference>
<comment type="caution">
    <text evidence="6">The sequence shown here is derived from an EMBL/GenBank/DDBJ whole genome shotgun (WGS) entry which is preliminary data.</text>
</comment>
<evidence type="ECO:0000256" key="1">
    <source>
        <dbReference type="ARBA" id="ARBA00004479"/>
    </source>
</evidence>
<keyword evidence="5" id="KW-0675">Receptor</keyword>
<sequence length="150" mass="16372">MILVHITKIPEEIGNLQLLEELSTQNAGLKGSILLSLFNMSSLKIMGLTVNTLVGSLPDNICQNLPVNQELYFSKNQLSGLIPSKLWQCTELLYLSMSFNSFTGSIPRSIGNLTQAMEIYLANNSLTGALPSSIGLGVPNLQELEVDLNY</sequence>
<evidence type="ECO:0000256" key="2">
    <source>
        <dbReference type="ARBA" id="ARBA00022614"/>
    </source>
</evidence>
<proteinExistence type="predicted"/>
<dbReference type="InterPro" id="IPR051716">
    <property type="entry name" value="Plant_RL_S/T_kinase"/>
</dbReference>
<keyword evidence="3" id="KW-0732">Signal</keyword>
<evidence type="ECO:0000256" key="4">
    <source>
        <dbReference type="ARBA" id="ARBA00022737"/>
    </source>
</evidence>
<dbReference type="InterPro" id="IPR001611">
    <property type="entry name" value="Leu-rich_rpt"/>
</dbReference>
<keyword evidence="2" id="KW-0433">Leucine-rich repeat</keyword>
<protein>
    <submittedName>
        <fullName evidence="6">LRR domain containing protein</fullName>
    </submittedName>
</protein>
<dbReference type="FunFam" id="3.80.10.10:FF:000383">
    <property type="entry name" value="Leucine-rich repeat receptor protein kinase EMS1"/>
    <property type="match status" value="1"/>
</dbReference>
<evidence type="ECO:0000256" key="5">
    <source>
        <dbReference type="ARBA" id="ARBA00023170"/>
    </source>
</evidence>
<keyword evidence="4" id="KW-0677">Repeat</keyword>
<dbReference type="EMBL" id="JXTB01000511">
    <property type="protein sequence ID" value="PON37956.1"/>
    <property type="molecule type" value="Genomic_DNA"/>
</dbReference>
<organism evidence="6 7">
    <name type="scientific">Parasponia andersonii</name>
    <name type="common">Sponia andersonii</name>
    <dbReference type="NCBI Taxonomy" id="3476"/>
    <lineage>
        <taxon>Eukaryota</taxon>
        <taxon>Viridiplantae</taxon>
        <taxon>Streptophyta</taxon>
        <taxon>Embryophyta</taxon>
        <taxon>Tracheophyta</taxon>
        <taxon>Spermatophyta</taxon>
        <taxon>Magnoliopsida</taxon>
        <taxon>eudicotyledons</taxon>
        <taxon>Gunneridae</taxon>
        <taxon>Pentapetalae</taxon>
        <taxon>rosids</taxon>
        <taxon>fabids</taxon>
        <taxon>Rosales</taxon>
        <taxon>Cannabaceae</taxon>
        <taxon>Parasponia</taxon>
    </lineage>
</organism>
<keyword evidence="7" id="KW-1185">Reference proteome</keyword>